<dbReference type="Proteomes" id="UP000239002">
    <property type="component" value="Unassembled WGS sequence"/>
</dbReference>
<dbReference type="RefSeq" id="WP_104516435.1">
    <property type="nucleotide sequence ID" value="NZ_MQVW01000020.1"/>
</dbReference>
<accession>A0A2S6IFK2</accession>
<comment type="caution">
    <text evidence="1">The sequence shown here is derived from an EMBL/GenBank/DDBJ whole genome shotgun (WGS) entry which is preliminary data.</text>
</comment>
<organism evidence="1 2">
    <name type="scientific">Nonlabens xylanidelens</name>
    <dbReference type="NCBI Taxonomy" id="191564"/>
    <lineage>
        <taxon>Bacteria</taxon>
        <taxon>Pseudomonadati</taxon>
        <taxon>Bacteroidota</taxon>
        <taxon>Flavobacteriia</taxon>
        <taxon>Flavobacteriales</taxon>
        <taxon>Flavobacteriaceae</taxon>
        <taxon>Nonlabens</taxon>
    </lineage>
</organism>
<sequence length="150" mass="17432">MRNLIYLTFILFVGCASTSTGKYYTLNNVAIEGYDLVSYFEKQPIPGNENHSYIYDDTTFLFSSNSNLELFKLNPLKYIPQYGGYCAYAMAQDGKAIKVDPETYEIRNEKLYLFYNQWGNNTLKSWLEESPEDLVTKANSNWKIYLSKNN</sequence>
<protein>
    <recommendedName>
        <fullName evidence="3">YHS domain-containing protein</fullName>
    </recommendedName>
</protein>
<dbReference type="PROSITE" id="PS51257">
    <property type="entry name" value="PROKAR_LIPOPROTEIN"/>
    <property type="match status" value="1"/>
</dbReference>
<evidence type="ECO:0000313" key="1">
    <source>
        <dbReference type="EMBL" id="PPK92994.1"/>
    </source>
</evidence>
<dbReference type="OrthoDB" id="344729at2"/>
<dbReference type="AlphaFoldDB" id="A0A2S6IFK2"/>
<reference evidence="1 2" key="1">
    <citation type="submission" date="2018-02" db="EMBL/GenBank/DDBJ databases">
        <title>Genomic Encyclopedia of Archaeal and Bacterial Type Strains, Phase II (KMG-II): from individual species to whole genera.</title>
        <authorList>
            <person name="Goeker M."/>
        </authorList>
    </citation>
    <scope>NUCLEOTIDE SEQUENCE [LARGE SCALE GENOMIC DNA]</scope>
    <source>
        <strain evidence="1 2">DSM 16809</strain>
    </source>
</reference>
<proteinExistence type="predicted"/>
<name>A0A2S6IFK2_9FLAO</name>
<keyword evidence="2" id="KW-1185">Reference proteome</keyword>
<dbReference type="NCBIfam" id="NF041384">
    <property type="entry name" value="YHS_seleno_dom"/>
    <property type="match status" value="1"/>
</dbReference>
<evidence type="ECO:0000313" key="2">
    <source>
        <dbReference type="Proteomes" id="UP000239002"/>
    </source>
</evidence>
<evidence type="ECO:0008006" key="3">
    <source>
        <dbReference type="Google" id="ProtNLM"/>
    </source>
</evidence>
<gene>
    <name evidence="1" type="ORF">LY01_02699</name>
</gene>
<dbReference type="EMBL" id="PTJE01000008">
    <property type="protein sequence ID" value="PPK92994.1"/>
    <property type="molecule type" value="Genomic_DNA"/>
</dbReference>